<gene>
    <name evidence="3" type="ORF">SAMN05421507_105437</name>
</gene>
<reference evidence="4" key="1">
    <citation type="submission" date="2016-10" db="EMBL/GenBank/DDBJ databases">
        <authorList>
            <person name="Varghese N."/>
            <person name="Submissions S."/>
        </authorList>
    </citation>
    <scope>NUCLEOTIDE SEQUENCE [LARGE SCALE GENOMIC DNA]</scope>
    <source>
        <strain evidence="4">CGMCC 4.6609</strain>
    </source>
</reference>
<dbReference type="InterPro" id="IPR025406">
    <property type="entry name" value="DUF4132"/>
</dbReference>
<sequence length="1162" mass="125692">MRRWELVAAGSAKFWEVGLTGAVTTVRFGRLGAAGQTRVRELASEAAAEAHVARLVAEKEKKGYRPVAASETPPAGTSRAETPRAEFPRDEDTWVMPAAWLRDVVRRRGLEPSPKFKLDSRRAREFRDWVASDHPVIAEVLEDPKTDRGLAQALRDQLEGRASPLGAAALASVASLHKATVHWLIAEHGLPFAAAAVAHRTAMFFGRGRPDRGSWVQKGYLQPFPDHRVYLDQVDAAHLVLVRSALAVADAETHAAAVEALEEAGTTQAGQMARAFLVPSRHDWFEEAKAHSRARGENWLTLCAVSTLDQFAHLEHRGVTWSPVALHTALHVLGPAIAPFLAEEVDEAGLDADRRRSGLEVLAALPTDEAFTLLLDRAREKYVLSPLLSAMEAFPRRAARLLAARAAEPQAVSLLRAHLETHPDLVVPSEAAALVAEANSRRVPEAPVCALPGVLADPPWTRSRPRPDPVVLEGLPVPAPSESWLPGEREEWLALPSYYNGRDTPEHWTNLAEWISSTGRPCGHGLFEAGPEDLARSVIAKWVPDDSWDGERWGRRVSARFGLDAVAPLLHLAASSPHGSGFVLLPYATAEVATLMADWLVRLKAARSTALSWLERHRETAARLLLPAALGVAGPARHNAEAALRHLHLELGVDVVAVATSVSEKAGAAVRTLVEVDPLDVLPAKLPEIGGWADPRLLPQVLLSDRATALSARAATNLLTTAALSKPDTVYAGLPVAVRACDPASLAEFAWAVFERWQSAGAPAGDGWALTALGRFGDDETVRRLAPLIRAWPGENAHAKAVTGLDVLAQIGTGTALTHLNGIADRVKFKALKARAQEKVAAIAATLGLSRDQLSDRLVPRLGLDDAATLVVDYGPRRFTVGFDEQLKPYVLDSDGKRRKDLPKPGAKDDQTLAPAEHKRFADLKKAVRTIASDQIHRLEAAMITQRTWTAAEFHEVLTSHPLLRHVVRRLVWITDAGRSFRLAEDLTLADANDDELTLPEAATVRVAHPVDLAGELAAWGQVFADYEILQSFPQLGRPVHAFAPGEDLVPQLQEYVGRKVPVGKLLGLTQRGWVRGEPQDAGVECWMTRPLPAGGALVACLDPGIAVGAVDVFPEIAFSSLWFSATGRGAWVAPRDGGPTTFEVDPVTASELLSELESLHA</sequence>
<keyword evidence="3" id="KW-0238">DNA-binding</keyword>
<feature type="region of interest" description="Disordered" evidence="1">
    <location>
        <begin position="63"/>
        <end position="88"/>
    </location>
</feature>
<dbReference type="Pfam" id="PF13569">
    <property type="entry name" value="DUF4132"/>
    <property type="match status" value="1"/>
</dbReference>
<dbReference type="SMART" id="SM00773">
    <property type="entry name" value="WGR"/>
    <property type="match status" value="1"/>
</dbReference>
<dbReference type="InterPro" id="IPR049809">
    <property type="entry name" value="YehF/YfeS-like_WGR"/>
</dbReference>
<evidence type="ECO:0000256" key="1">
    <source>
        <dbReference type="SAM" id="MobiDB-lite"/>
    </source>
</evidence>
<dbReference type="EMBL" id="FNIX01000005">
    <property type="protein sequence ID" value="SDP15628.1"/>
    <property type="molecule type" value="Genomic_DNA"/>
</dbReference>
<dbReference type="Gene3D" id="2.20.140.10">
    <property type="entry name" value="WGR domain"/>
    <property type="match status" value="1"/>
</dbReference>
<dbReference type="Proteomes" id="UP000199691">
    <property type="component" value="Unassembled WGS sequence"/>
</dbReference>
<name>A0A1H0QG28_9PSEU</name>
<dbReference type="PROSITE" id="PS51977">
    <property type="entry name" value="WGR"/>
    <property type="match status" value="1"/>
</dbReference>
<dbReference type="InterPro" id="IPR008893">
    <property type="entry name" value="WGR_domain"/>
</dbReference>
<dbReference type="InterPro" id="IPR036930">
    <property type="entry name" value="WGR_dom_sf"/>
</dbReference>
<organism evidence="3 4">
    <name type="scientific">Lentzea jiangxiensis</name>
    <dbReference type="NCBI Taxonomy" id="641025"/>
    <lineage>
        <taxon>Bacteria</taxon>
        <taxon>Bacillati</taxon>
        <taxon>Actinomycetota</taxon>
        <taxon>Actinomycetes</taxon>
        <taxon>Pseudonocardiales</taxon>
        <taxon>Pseudonocardiaceae</taxon>
        <taxon>Lentzea</taxon>
    </lineage>
</organism>
<dbReference type="OrthoDB" id="4554725at2"/>
<evidence type="ECO:0000259" key="2">
    <source>
        <dbReference type="PROSITE" id="PS51977"/>
    </source>
</evidence>
<protein>
    <submittedName>
        <fullName evidence="3">WGR domain-containing protein, predicted DNA-binding domain in MolR</fullName>
    </submittedName>
</protein>
<accession>A0A1H0QG28</accession>
<dbReference type="RefSeq" id="WP_143022708.1">
    <property type="nucleotide sequence ID" value="NZ_FNIX01000005.1"/>
</dbReference>
<evidence type="ECO:0000313" key="4">
    <source>
        <dbReference type="Proteomes" id="UP000199691"/>
    </source>
</evidence>
<dbReference type="GO" id="GO:0003677">
    <property type="term" value="F:DNA binding"/>
    <property type="evidence" value="ECO:0007669"/>
    <property type="project" value="UniProtKB-KW"/>
</dbReference>
<dbReference type="SUPFAM" id="SSF142921">
    <property type="entry name" value="WGR domain-like"/>
    <property type="match status" value="1"/>
</dbReference>
<dbReference type="STRING" id="641025.SAMN05421507_105437"/>
<keyword evidence="4" id="KW-1185">Reference proteome</keyword>
<feature type="domain" description="WGR" evidence="2">
    <location>
        <begin position="1"/>
        <end position="78"/>
    </location>
</feature>
<dbReference type="CDD" id="cd07996">
    <property type="entry name" value="WGR_MMR_like"/>
    <property type="match status" value="1"/>
</dbReference>
<dbReference type="AlphaFoldDB" id="A0A1H0QG28"/>
<evidence type="ECO:0000313" key="3">
    <source>
        <dbReference type="EMBL" id="SDP15628.1"/>
    </source>
</evidence>
<dbReference type="Pfam" id="PF05406">
    <property type="entry name" value="WGR"/>
    <property type="match status" value="1"/>
</dbReference>
<proteinExistence type="predicted"/>